<protein>
    <recommendedName>
        <fullName evidence="4">PHD-type domain-containing protein</fullName>
    </recommendedName>
</protein>
<proteinExistence type="predicted"/>
<dbReference type="SUPFAM" id="SSF57903">
    <property type="entry name" value="FYVE/PHD zinc finger"/>
    <property type="match status" value="1"/>
</dbReference>
<dbReference type="InterPro" id="IPR011011">
    <property type="entry name" value="Znf_FYVE_PHD"/>
</dbReference>
<dbReference type="Gene3D" id="3.40.630.30">
    <property type="match status" value="2"/>
</dbReference>
<keyword evidence="3" id="KW-1185">Reference proteome</keyword>
<accession>A0A5E4R244</accession>
<feature type="region of interest" description="Disordered" evidence="1">
    <location>
        <begin position="139"/>
        <end position="159"/>
    </location>
</feature>
<evidence type="ECO:0000313" key="3">
    <source>
        <dbReference type="Proteomes" id="UP000324832"/>
    </source>
</evidence>
<dbReference type="AlphaFoldDB" id="A0A5E4R244"/>
<evidence type="ECO:0000313" key="2">
    <source>
        <dbReference type="EMBL" id="VVD04747.1"/>
    </source>
</evidence>
<reference evidence="2 3" key="1">
    <citation type="submission" date="2017-07" db="EMBL/GenBank/DDBJ databases">
        <authorList>
            <person name="Talla V."/>
            <person name="Backstrom N."/>
        </authorList>
    </citation>
    <scope>NUCLEOTIDE SEQUENCE [LARGE SCALE GENOMIC DNA]</scope>
</reference>
<gene>
    <name evidence="2" type="ORF">LSINAPIS_LOCUS14435</name>
</gene>
<evidence type="ECO:0000256" key="1">
    <source>
        <dbReference type="SAM" id="MobiDB-lite"/>
    </source>
</evidence>
<dbReference type="Proteomes" id="UP000324832">
    <property type="component" value="Unassembled WGS sequence"/>
</dbReference>
<dbReference type="EMBL" id="FZQP02006888">
    <property type="protein sequence ID" value="VVD04747.1"/>
    <property type="molecule type" value="Genomic_DNA"/>
</dbReference>
<evidence type="ECO:0008006" key="4">
    <source>
        <dbReference type="Google" id="ProtNLM"/>
    </source>
</evidence>
<sequence length="304" mass="33808">MSIVCVEDVENPKEIISVNVLTVADKNDKREPFQTDDKVWGMLFGAVDFVCNAVDPFKMYGVDKYLSALGLVVDPKWRGCAIGKEMLLARQLNSIEFVICHICKKKYHHACINTTNILFTDLSEQYKATWSCPACARPKKDNTNTPVRGSPLPRETTSESILTNATSAVTSAVGPEALRRIIREELNSVLDSFKINILERLKSDTKQVIDQVSCITASLNFLEQKYEATVTDLSEKTKVPICKALGLKVTVTVFTAGASQAVAKKLGYKVIYEITYKELAEKGFVFPGIEENTKSSMLMSMEIK</sequence>
<organism evidence="2 3">
    <name type="scientific">Leptidea sinapis</name>
    <dbReference type="NCBI Taxonomy" id="189913"/>
    <lineage>
        <taxon>Eukaryota</taxon>
        <taxon>Metazoa</taxon>
        <taxon>Ecdysozoa</taxon>
        <taxon>Arthropoda</taxon>
        <taxon>Hexapoda</taxon>
        <taxon>Insecta</taxon>
        <taxon>Pterygota</taxon>
        <taxon>Neoptera</taxon>
        <taxon>Endopterygota</taxon>
        <taxon>Lepidoptera</taxon>
        <taxon>Glossata</taxon>
        <taxon>Ditrysia</taxon>
        <taxon>Papilionoidea</taxon>
        <taxon>Pieridae</taxon>
        <taxon>Dismorphiinae</taxon>
        <taxon>Leptidea</taxon>
    </lineage>
</organism>
<name>A0A5E4R244_9NEOP</name>